<dbReference type="Gene3D" id="3.80.30.20">
    <property type="entry name" value="tm_1862 like domain"/>
    <property type="match status" value="1"/>
</dbReference>
<dbReference type="SUPFAM" id="SSF102114">
    <property type="entry name" value="Radical SAM enzymes"/>
    <property type="match status" value="1"/>
</dbReference>
<proteinExistence type="predicted"/>
<dbReference type="InterPro" id="IPR006638">
    <property type="entry name" value="Elp3/MiaA/NifB-like_rSAM"/>
</dbReference>
<dbReference type="InterPro" id="IPR036724">
    <property type="entry name" value="Cobalamin-bd_sf"/>
</dbReference>
<evidence type="ECO:0000313" key="8">
    <source>
        <dbReference type="EMBL" id="VAW66123.1"/>
    </source>
</evidence>
<keyword evidence="4" id="KW-0408">Iron</keyword>
<dbReference type="InterPro" id="IPR051198">
    <property type="entry name" value="BchE-like"/>
</dbReference>
<feature type="domain" description="B12-binding" evidence="6">
    <location>
        <begin position="2"/>
        <end position="134"/>
    </location>
</feature>
<keyword evidence="2" id="KW-0949">S-adenosyl-L-methionine</keyword>
<evidence type="ECO:0000259" key="6">
    <source>
        <dbReference type="PROSITE" id="PS51332"/>
    </source>
</evidence>
<dbReference type="CDD" id="cd01335">
    <property type="entry name" value="Radical_SAM"/>
    <property type="match status" value="1"/>
</dbReference>
<dbReference type="Pfam" id="PF13311">
    <property type="entry name" value="DUF4080"/>
    <property type="match status" value="1"/>
</dbReference>
<dbReference type="PROSITE" id="PS51332">
    <property type="entry name" value="B12_BINDING"/>
    <property type="match status" value="1"/>
</dbReference>
<evidence type="ECO:0000259" key="7">
    <source>
        <dbReference type="PROSITE" id="PS51918"/>
    </source>
</evidence>
<dbReference type="SMART" id="SM00729">
    <property type="entry name" value="Elp3"/>
    <property type="match status" value="1"/>
</dbReference>
<keyword evidence="5" id="KW-0411">Iron-sulfur</keyword>
<dbReference type="PANTHER" id="PTHR43409">
    <property type="entry name" value="ANAEROBIC MAGNESIUM-PROTOPORPHYRIN IX MONOMETHYL ESTER CYCLASE-RELATED"/>
    <property type="match status" value="1"/>
</dbReference>
<comment type="cofactor">
    <cofactor evidence="1">
        <name>[4Fe-4S] cluster</name>
        <dbReference type="ChEBI" id="CHEBI:49883"/>
    </cofactor>
</comment>
<protein>
    <submittedName>
        <fullName evidence="8">Mg-protoporphyrin IX monomethyl ester oxidative cyclase</fullName>
    </submittedName>
</protein>
<keyword evidence="3" id="KW-0479">Metal-binding</keyword>
<sequence>MAQIILTTLNARYIHASMGLRYLFANMGNLQSKTELIEFNINTRVMDIAESLLLHNAKIIGIGVYIWNAMETLQLVKLLKTISPDTKIILGGPEVSYEFETQEIVSCADYLITGQAELTFKNICDDILNNKKLFNKIIHPLPFELSEIKLPYEYYNDEDVANRVIYVEASRGCPFKCEFCLSSLDKTVYPFNLDIFLTEMDKLYQRGVRHFKFVDRTFNLKAATSIRIMEFFLNKMDSNNTQNLFLHFELIPDHLPEKLKTTIARFPEGSLQFEIGIQSLNTEVQTIISRKQNTEKVANNLSWIRNHSQAHIHADLIIGLPGETIESFGEGLNQLYKMNPHEIQVGILKRLKGTPIIRHTEKYDMRYNPLPPFNILSNNLISFEKMQRMSRFARYWDLIINSGRFKNTKEMILENQAFENFLNLSNWIFNTTGQTHKISLERLYTLLYNGMINALEFDEKTVTSALLRDYENSGIKGRPKFLQQSIKNVDAKKIKSSQRQIRHSEL</sequence>
<feature type="domain" description="Radical SAM core" evidence="7">
    <location>
        <begin position="159"/>
        <end position="393"/>
    </location>
</feature>
<dbReference type="GO" id="GO:0031419">
    <property type="term" value="F:cobalamin binding"/>
    <property type="evidence" value="ECO:0007669"/>
    <property type="project" value="InterPro"/>
</dbReference>
<dbReference type="EMBL" id="UOFH01000336">
    <property type="protein sequence ID" value="VAW66123.1"/>
    <property type="molecule type" value="Genomic_DNA"/>
</dbReference>
<dbReference type="SFLD" id="SFLDG01082">
    <property type="entry name" value="B12-binding_domain_containing"/>
    <property type="match status" value="1"/>
</dbReference>
<dbReference type="GO" id="GO:0005829">
    <property type="term" value="C:cytosol"/>
    <property type="evidence" value="ECO:0007669"/>
    <property type="project" value="TreeGrafter"/>
</dbReference>
<reference evidence="8" key="1">
    <citation type="submission" date="2018-06" db="EMBL/GenBank/DDBJ databases">
        <authorList>
            <person name="Zhirakovskaya E."/>
        </authorList>
    </citation>
    <scope>NUCLEOTIDE SEQUENCE</scope>
</reference>
<dbReference type="PANTHER" id="PTHR43409:SF16">
    <property type="entry name" value="SLR0320 PROTEIN"/>
    <property type="match status" value="1"/>
</dbReference>
<dbReference type="InterPro" id="IPR023404">
    <property type="entry name" value="rSAM_horseshoe"/>
</dbReference>
<dbReference type="Pfam" id="PF04055">
    <property type="entry name" value="Radical_SAM"/>
    <property type="match status" value="1"/>
</dbReference>
<evidence type="ECO:0000256" key="2">
    <source>
        <dbReference type="ARBA" id="ARBA00022691"/>
    </source>
</evidence>
<dbReference type="PROSITE" id="PS51918">
    <property type="entry name" value="RADICAL_SAM"/>
    <property type="match status" value="1"/>
</dbReference>
<dbReference type="GO" id="GO:0051536">
    <property type="term" value="F:iron-sulfur cluster binding"/>
    <property type="evidence" value="ECO:0007669"/>
    <property type="project" value="UniProtKB-KW"/>
</dbReference>
<dbReference type="GO" id="GO:0003824">
    <property type="term" value="F:catalytic activity"/>
    <property type="evidence" value="ECO:0007669"/>
    <property type="project" value="InterPro"/>
</dbReference>
<dbReference type="SUPFAM" id="SSF52242">
    <property type="entry name" value="Cobalamin (vitamin B12)-binding domain"/>
    <property type="match status" value="1"/>
</dbReference>
<dbReference type="Gene3D" id="3.40.50.280">
    <property type="entry name" value="Cobalamin-binding domain"/>
    <property type="match status" value="1"/>
</dbReference>
<dbReference type="Pfam" id="PF02310">
    <property type="entry name" value="B12-binding"/>
    <property type="match status" value="1"/>
</dbReference>
<evidence type="ECO:0000256" key="3">
    <source>
        <dbReference type="ARBA" id="ARBA00022723"/>
    </source>
</evidence>
<organism evidence="8">
    <name type="scientific">hydrothermal vent metagenome</name>
    <dbReference type="NCBI Taxonomy" id="652676"/>
    <lineage>
        <taxon>unclassified sequences</taxon>
        <taxon>metagenomes</taxon>
        <taxon>ecological metagenomes</taxon>
    </lineage>
</organism>
<dbReference type="InterPro" id="IPR058240">
    <property type="entry name" value="rSAM_sf"/>
</dbReference>
<evidence type="ECO:0000256" key="5">
    <source>
        <dbReference type="ARBA" id="ARBA00023014"/>
    </source>
</evidence>
<evidence type="ECO:0000256" key="1">
    <source>
        <dbReference type="ARBA" id="ARBA00001966"/>
    </source>
</evidence>
<dbReference type="InterPro" id="IPR025288">
    <property type="entry name" value="DUF4080"/>
</dbReference>
<dbReference type="InterPro" id="IPR007197">
    <property type="entry name" value="rSAM"/>
</dbReference>
<name>A0A3B0XPT0_9ZZZZ</name>
<dbReference type="GO" id="GO:0046872">
    <property type="term" value="F:metal ion binding"/>
    <property type="evidence" value="ECO:0007669"/>
    <property type="project" value="UniProtKB-KW"/>
</dbReference>
<gene>
    <name evidence="8" type="ORF">MNBD_GAMMA08-2384</name>
</gene>
<evidence type="ECO:0000256" key="4">
    <source>
        <dbReference type="ARBA" id="ARBA00023004"/>
    </source>
</evidence>
<accession>A0A3B0XPT0</accession>
<dbReference type="InterPro" id="IPR006158">
    <property type="entry name" value="Cobalamin-bd"/>
</dbReference>
<dbReference type="SFLD" id="SFLDS00029">
    <property type="entry name" value="Radical_SAM"/>
    <property type="match status" value="1"/>
</dbReference>
<dbReference type="AlphaFoldDB" id="A0A3B0XPT0"/>